<evidence type="ECO:0000313" key="2">
    <source>
        <dbReference type="EMBL" id="SNT23288.1"/>
    </source>
</evidence>
<keyword evidence="1" id="KW-0812">Transmembrane</keyword>
<dbReference type="AlphaFoldDB" id="A0A239L060"/>
<feature type="transmembrane region" description="Helical" evidence="1">
    <location>
        <begin position="79"/>
        <end position="100"/>
    </location>
</feature>
<name>A0A239L060_9RHOB</name>
<dbReference type="OrthoDB" id="7873714at2"/>
<keyword evidence="1" id="KW-1133">Transmembrane helix</keyword>
<keyword evidence="3" id="KW-1185">Reference proteome</keyword>
<evidence type="ECO:0000313" key="3">
    <source>
        <dbReference type="Proteomes" id="UP000198426"/>
    </source>
</evidence>
<organism evidence="2 3">
    <name type="scientific">Tropicimonas sediminicola</name>
    <dbReference type="NCBI Taxonomy" id="1031541"/>
    <lineage>
        <taxon>Bacteria</taxon>
        <taxon>Pseudomonadati</taxon>
        <taxon>Pseudomonadota</taxon>
        <taxon>Alphaproteobacteria</taxon>
        <taxon>Rhodobacterales</taxon>
        <taxon>Roseobacteraceae</taxon>
        <taxon>Tropicimonas</taxon>
    </lineage>
</organism>
<reference evidence="2 3" key="1">
    <citation type="submission" date="2017-06" db="EMBL/GenBank/DDBJ databases">
        <authorList>
            <person name="Kim H.J."/>
            <person name="Triplett B.A."/>
        </authorList>
    </citation>
    <scope>NUCLEOTIDE SEQUENCE [LARGE SCALE GENOMIC DNA]</scope>
    <source>
        <strain evidence="2 3">DSM 29339</strain>
    </source>
</reference>
<gene>
    <name evidence="2" type="ORF">SAMN05421757_108135</name>
</gene>
<sequence>MARPAELKETPNLLVSAFRHFSTLLQDEIELAKAEARRSATRAGTGLALIGVAAIVALTALDVLAAALVAWIAASGIEAGWAAVIVGGGALLLAIVLALYGKSRLSAEALAPERTARNIRADIETIKEATHA</sequence>
<dbReference type="Pfam" id="PF07332">
    <property type="entry name" value="Phage_holin_3_6"/>
    <property type="match status" value="1"/>
</dbReference>
<feature type="transmembrane region" description="Helical" evidence="1">
    <location>
        <begin position="47"/>
        <end position="73"/>
    </location>
</feature>
<accession>A0A239L060</accession>
<dbReference type="RefSeq" id="WP_089234632.1">
    <property type="nucleotide sequence ID" value="NZ_FZOY01000008.1"/>
</dbReference>
<dbReference type="InterPro" id="IPR009937">
    <property type="entry name" value="Phage_holin_3_6"/>
</dbReference>
<dbReference type="Proteomes" id="UP000198426">
    <property type="component" value="Unassembled WGS sequence"/>
</dbReference>
<protein>
    <submittedName>
        <fullName evidence="2">Putative Holin-X, holin superfamily III</fullName>
    </submittedName>
</protein>
<proteinExistence type="predicted"/>
<keyword evidence="1" id="KW-0472">Membrane</keyword>
<dbReference type="EMBL" id="FZOY01000008">
    <property type="protein sequence ID" value="SNT23288.1"/>
    <property type="molecule type" value="Genomic_DNA"/>
</dbReference>
<evidence type="ECO:0000256" key="1">
    <source>
        <dbReference type="SAM" id="Phobius"/>
    </source>
</evidence>